<dbReference type="AlphaFoldDB" id="A0A168QMW4"/>
<dbReference type="EMBL" id="LITQ01000033">
    <property type="protein sequence ID" value="OAA89364.1"/>
    <property type="molecule type" value="Genomic_DNA"/>
</dbReference>
<dbReference type="InterPro" id="IPR039552">
    <property type="entry name" value="IS66_C"/>
</dbReference>
<comment type="caution">
    <text evidence="2">The sequence shown here is derived from an EMBL/GenBank/DDBJ whole genome shotgun (WGS) entry which is preliminary data.</text>
</comment>
<dbReference type="Proteomes" id="UP000077384">
    <property type="component" value="Unassembled WGS sequence"/>
</dbReference>
<sequence length="61" mass="7181">MWHITVLEKSNIIQTAEANGIEPYSYLKFLFEKLQGVQFEAHSEFLDEYLLWVQSSCKKKA</sequence>
<dbReference type="Pfam" id="PF13817">
    <property type="entry name" value="DDE_Tnp_IS66_C"/>
    <property type="match status" value="1"/>
</dbReference>
<protein>
    <recommendedName>
        <fullName evidence="1">Transposase IS66 C-terminal domain-containing protein</fullName>
    </recommendedName>
</protein>
<proteinExistence type="predicted"/>
<name>A0A168QMW4_9CLOT</name>
<keyword evidence="5" id="KW-1185">Reference proteome</keyword>
<reference evidence="2 4" key="1">
    <citation type="journal article" date="2015" name="Biotechnol. Bioeng.">
        <title>Genome sequence and phenotypic characterization of Caulobacter segnis.</title>
        <authorList>
            <person name="Patel S."/>
            <person name="Fletcher B."/>
            <person name="Scott D.C."/>
            <person name="Ely B."/>
        </authorList>
    </citation>
    <scope>NUCLEOTIDE SEQUENCE [LARGE SCALE GENOMIC DNA]</scope>
    <source>
        <strain evidence="2 4">PS02</strain>
    </source>
</reference>
<feature type="domain" description="Transposase IS66 C-terminal" evidence="1">
    <location>
        <begin position="12"/>
        <end position="36"/>
    </location>
</feature>
<gene>
    <name evidence="3" type="ORF">CLCOS_30290</name>
    <name evidence="2" type="ORF">WX73_02223</name>
</gene>
<reference evidence="3 5" key="2">
    <citation type="journal article" date="2016" name="Front. Microbiol.">
        <title>Industrial Acetogenic Biocatalysts: A Comparative Metabolic and Genomic Analysis.</title>
        <authorList>
            <person name="Bengelsdorf F."/>
            <person name="Poehlein A."/>
            <person name="Sonja S."/>
            <person name="Erz C."/>
            <person name="Hummel T."/>
            <person name="Hoffmeister S."/>
            <person name="Daniel R."/>
            <person name="Durre P."/>
        </authorList>
    </citation>
    <scope>NUCLEOTIDE SEQUENCE [LARGE SCALE GENOMIC DNA]</scope>
    <source>
        <strain evidence="3 5">PTA-10522</strain>
    </source>
</reference>
<evidence type="ECO:0000313" key="2">
    <source>
        <dbReference type="EMBL" id="OAA89364.1"/>
    </source>
</evidence>
<dbReference type="Proteomes" id="UP000093694">
    <property type="component" value="Unassembled WGS sequence"/>
</dbReference>
<evidence type="ECO:0000313" key="4">
    <source>
        <dbReference type="Proteomes" id="UP000077384"/>
    </source>
</evidence>
<dbReference type="PATRIC" id="fig|1705578.3.peg.2484"/>
<evidence type="ECO:0000313" key="3">
    <source>
        <dbReference type="EMBL" id="OBR92365.1"/>
    </source>
</evidence>
<evidence type="ECO:0000313" key="5">
    <source>
        <dbReference type="Proteomes" id="UP000093694"/>
    </source>
</evidence>
<evidence type="ECO:0000259" key="1">
    <source>
        <dbReference type="Pfam" id="PF13817"/>
    </source>
</evidence>
<dbReference type="EMBL" id="LROR01000058">
    <property type="protein sequence ID" value="OBR92365.1"/>
    <property type="molecule type" value="Genomic_DNA"/>
</dbReference>
<organism evidence="2 4">
    <name type="scientific">Clostridium coskatii</name>
    <dbReference type="NCBI Taxonomy" id="1705578"/>
    <lineage>
        <taxon>Bacteria</taxon>
        <taxon>Bacillati</taxon>
        <taxon>Bacillota</taxon>
        <taxon>Clostridia</taxon>
        <taxon>Eubacteriales</taxon>
        <taxon>Clostridiaceae</taxon>
        <taxon>Clostridium</taxon>
    </lineage>
</organism>
<dbReference type="RefSeq" id="WP_063602166.1">
    <property type="nucleotide sequence ID" value="NZ_LITQ01000033.1"/>
</dbReference>
<accession>A0A168QMW4</accession>